<sequence>MSPSRFLRLPAILLAGCLIALPAMAKNTATSLFNAYPDASLKRSSLIQYENFTFPATGDQPSLAVVGDLSRHSWEIKSVSSLKVYENYRKAAETAGFKVVFSCEQDNCQEPDSVGGKLAIAESVYNHYRSPYYLLTQKEEAQGKVYAAWFIGSYNDSVAVQQVVVSEVALQNDLINMNSDYFKEGSAAQRPQETANAKELEKDHPLIARYPGAKLETHSLVDHERFTFLPAPKDTAQAEIATEGDLARHVYKIANTSSLKAFENYQQALKTADFTILSSCALAQCGSESEVRALGARASLNNNAYNYYRNPYYLLAKKDIAGSEVFISVFVGAYQSDALVQQNIVRTKALETDLVTINADTLKQQLDADGKALIYGIYFDTGKADIKEESLETLKVIGELLSKNPDLLLYVVGHTDDTGSGSLNQTLSKNRAAAVVKALVDDQKIAASRLQAEGVGPYAPVSNNTTEAGKKLNRRVELVKRLQ</sequence>
<evidence type="ECO:0000256" key="2">
    <source>
        <dbReference type="ARBA" id="ARBA00023136"/>
    </source>
</evidence>
<dbReference type="PANTHER" id="PTHR30329">
    <property type="entry name" value="STATOR ELEMENT OF FLAGELLAR MOTOR COMPLEX"/>
    <property type="match status" value="1"/>
</dbReference>
<dbReference type="RefSeq" id="WP_193906346.1">
    <property type="nucleotide sequence ID" value="NZ_PRDL01000001.1"/>
</dbReference>
<dbReference type="CDD" id="cd07185">
    <property type="entry name" value="OmpA_C-like"/>
    <property type="match status" value="1"/>
</dbReference>
<dbReference type="InterPro" id="IPR006665">
    <property type="entry name" value="OmpA-like"/>
</dbReference>
<comment type="subcellular location">
    <subcellularLocation>
        <location evidence="1">Cell outer membrane</location>
    </subcellularLocation>
</comment>
<accession>A0A928YU49</accession>
<dbReference type="Gene3D" id="3.30.1330.60">
    <property type="entry name" value="OmpA-like domain"/>
    <property type="match status" value="1"/>
</dbReference>
<keyword evidence="2 4" id="KW-0472">Membrane</keyword>
<evidence type="ECO:0000313" key="8">
    <source>
        <dbReference type="Proteomes" id="UP000652567"/>
    </source>
</evidence>
<dbReference type="PROSITE" id="PS51123">
    <property type="entry name" value="OMPA_2"/>
    <property type="match status" value="1"/>
</dbReference>
<gene>
    <name evidence="7" type="ORF">C4F51_00955</name>
</gene>
<keyword evidence="5" id="KW-0732">Signal</keyword>
<evidence type="ECO:0000259" key="6">
    <source>
        <dbReference type="PROSITE" id="PS51123"/>
    </source>
</evidence>
<evidence type="ECO:0000256" key="3">
    <source>
        <dbReference type="ARBA" id="ARBA00023237"/>
    </source>
</evidence>
<dbReference type="GO" id="GO:0009279">
    <property type="term" value="C:cell outer membrane"/>
    <property type="evidence" value="ECO:0007669"/>
    <property type="project" value="UniProtKB-SubCell"/>
</dbReference>
<dbReference type="EMBL" id="PRDL01000001">
    <property type="protein sequence ID" value="MBE8715753.1"/>
    <property type="molecule type" value="Genomic_DNA"/>
</dbReference>
<dbReference type="AlphaFoldDB" id="A0A928YU49"/>
<dbReference type="Pfam" id="PF00691">
    <property type="entry name" value="OmpA"/>
    <property type="match status" value="1"/>
</dbReference>
<dbReference type="PANTHER" id="PTHR30329:SF21">
    <property type="entry name" value="LIPOPROTEIN YIAD-RELATED"/>
    <property type="match status" value="1"/>
</dbReference>
<dbReference type="Proteomes" id="UP000652567">
    <property type="component" value="Unassembled WGS sequence"/>
</dbReference>
<keyword evidence="3" id="KW-0998">Cell outer membrane</keyword>
<dbReference type="InterPro" id="IPR050330">
    <property type="entry name" value="Bact_OuterMem_StrucFunc"/>
</dbReference>
<feature type="signal peptide" evidence="5">
    <location>
        <begin position="1"/>
        <end position="25"/>
    </location>
</feature>
<dbReference type="PRINTS" id="PR01021">
    <property type="entry name" value="OMPADOMAIN"/>
</dbReference>
<name>A0A928YU49_9GAMM</name>
<proteinExistence type="predicted"/>
<evidence type="ECO:0000256" key="1">
    <source>
        <dbReference type="ARBA" id="ARBA00004442"/>
    </source>
</evidence>
<comment type="caution">
    <text evidence="7">The sequence shown here is derived from an EMBL/GenBank/DDBJ whole genome shotgun (WGS) entry which is preliminary data.</text>
</comment>
<organism evidence="7 8">
    <name type="scientific">Cellvibrio polysaccharolyticus</name>
    <dbReference type="NCBI Taxonomy" id="2082724"/>
    <lineage>
        <taxon>Bacteria</taxon>
        <taxon>Pseudomonadati</taxon>
        <taxon>Pseudomonadota</taxon>
        <taxon>Gammaproteobacteria</taxon>
        <taxon>Cellvibrionales</taxon>
        <taxon>Cellvibrionaceae</taxon>
        <taxon>Cellvibrio</taxon>
    </lineage>
</organism>
<feature type="domain" description="OmpA-like" evidence="6">
    <location>
        <begin position="366"/>
        <end position="483"/>
    </location>
</feature>
<keyword evidence="8" id="KW-1185">Reference proteome</keyword>
<dbReference type="InterPro" id="IPR036737">
    <property type="entry name" value="OmpA-like_sf"/>
</dbReference>
<feature type="chain" id="PRO_5037574264" evidence="5">
    <location>
        <begin position="26"/>
        <end position="483"/>
    </location>
</feature>
<evidence type="ECO:0000313" key="7">
    <source>
        <dbReference type="EMBL" id="MBE8715753.1"/>
    </source>
</evidence>
<dbReference type="InterPro" id="IPR006664">
    <property type="entry name" value="OMP_bac"/>
</dbReference>
<reference evidence="7" key="1">
    <citation type="submission" date="2018-07" db="EMBL/GenBank/DDBJ databases">
        <title>Genome assembly of strain Ka43.</title>
        <authorList>
            <person name="Kukolya J."/>
            <person name="Nagy I."/>
            <person name="Horvath B."/>
            <person name="Toth A."/>
        </authorList>
    </citation>
    <scope>NUCLEOTIDE SEQUENCE</scope>
    <source>
        <strain evidence="7">KB43</strain>
    </source>
</reference>
<dbReference type="SUPFAM" id="SSF103088">
    <property type="entry name" value="OmpA-like"/>
    <property type="match status" value="1"/>
</dbReference>
<protein>
    <submittedName>
        <fullName evidence="7">OmpA family protein</fullName>
    </submittedName>
</protein>
<evidence type="ECO:0000256" key="5">
    <source>
        <dbReference type="SAM" id="SignalP"/>
    </source>
</evidence>
<evidence type="ECO:0000256" key="4">
    <source>
        <dbReference type="PROSITE-ProRule" id="PRU00473"/>
    </source>
</evidence>